<protein>
    <submittedName>
        <fullName evidence="1">Y025_1 protein</fullName>
    </submittedName>
</protein>
<organism evidence="1">
    <name type="scientific">Fopius arisanus</name>
    <dbReference type="NCBI Taxonomy" id="64838"/>
    <lineage>
        <taxon>Eukaryota</taxon>
        <taxon>Metazoa</taxon>
        <taxon>Ecdysozoa</taxon>
        <taxon>Arthropoda</taxon>
        <taxon>Hexapoda</taxon>
        <taxon>Insecta</taxon>
        <taxon>Pterygota</taxon>
        <taxon>Neoptera</taxon>
        <taxon>Endopterygota</taxon>
        <taxon>Hymenoptera</taxon>
        <taxon>Apocrita</taxon>
        <taxon>Ichneumonoidea</taxon>
        <taxon>Braconidae</taxon>
        <taxon>Opiinae</taxon>
        <taxon>Fopius</taxon>
    </lineage>
</organism>
<proteinExistence type="predicted"/>
<gene>
    <name evidence="1" type="primary">Y025_1</name>
    <name evidence="1" type="ORF">g.10562</name>
</gene>
<reference evidence="1" key="1">
    <citation type="submission" date="2015-01" db="EMBL/GenBank/DDBJ databases">
        <title>Transcriptome Assembly of Fopius arisanus.</title>
        <authorList>
            <person name="Geib S."/>
        </authorList>
    </citation>
    <scope>NUCLEOTIDE SEQUENCE</scope>
</reference>
<dbReference type="EMBL" id="GBYB01003653">
    <property type="protein sequence ID" value="JAG73420.1"/>
    <property type="molecule type" value="Transcribed_RNA"/>
</dbReference>
<sequence>MSVEIHVGYSASPLNKKMRKISNTGKDQEVVPSCLDRLQKEALKCLEEFPRKVGDLNGIIKIYTPKTGSVDAETIDRLLGSRSISSGIGEYNVTSAPDFQGRIEKSKFDLTSLTSYCTLSTFERGRNRHGICKRRYYKIHRSRGVVNRRQPGALGQLLAFFTSKLAICTKNMVIAPSLYLVQRIISILFQRRELRSVQCGPSANSSNSLSASVTSLKEDNTAVGNFISVMRPVAVQLISDTTILKRWLQALTTSGCHSSIELTNATRNTETIDCWAYELFFHLKYLQVNRARDADKATDGSGINDDLTHLNLWHRMVQLRDNYIILYEILHGNPQMNCVLHPEFNLE</sequence>
<name>A0A0C9PQY1_9HYME</name>
<evidence type="ECO:0000313" key="1">
    <source>
        <dbReference type="EMBL" id="JAG73420.1"/>
    </source>
</evidence>
<dbReference type="AlphaFoldDB" id="A0A0C9PQY1"/>
<accession>A0A0C9PQY1</accession>